<dbReference type="EMBL" id="AK372709">
    <property type="protein sequence ID" value="BAK03906.1"/>
    <property type="molecule type" value="mRNA"/>
</dbReference>
<proteinExistence type="evidence at transcript level"/>
<protein>
    <submittedName>
        <fullName evidence="1">Predicted protein</fullName>
    </submittedName>
</protein>
<name>F2E984_HORVV</name>
<sequence>MAVQYVRQYSETYSVASMCDMLLNHCRNPVDNLTLILVYFKPSARLPSPAPPAPTKLPVRVVG</sequence>
<reference evidence="1" key="1">
    <citation type="journal article" date="2011" name="Plant Physiol.">
        <title>Comprehensive sequence analysis of 24,783 barley full-length cDNAs derived from 12 clone libraries.</title>
        <authorList>
            <person name="Matsumoto T."/>
            <person name="Tanaka T."/>
            <person name="Sakai H."/>
            <person name="Amano N."/>
            <person name="Kanamori H."/>
            <person name="Kurita K."/>
            <person name="Kikuta A."/>
            <person name="Kamiya K."/>
            <person name="Yamamoto M."/>
            <person name="Ikawa H."/>
            <person name="Fujii N."/>
            <person name="Hori K."/>
            <person name="Itoh T."/>
            <person name="Sato K."/>
        </authorList>
    </citation>
    <scope>NUCLEOTIDE SEQUENCE</scope>
    <source>
        <tissue evidence="1">Seed</tissue>
    </source>
</reference>
<dbReference type="AlphaFoldDB" id="F2E984"/>
<accession>F2E984</accession>
<evidence type="ECO:0000313" key="1">
    <source>
        <dbReference type="EMBL" id="BAK03906.1"/>
    </source>
</evidence>
<organism evidence="1">
    <name type="scientific">Hordeum vulgare subsp. vulgare</name>
    <name type="common">Domesticated barley</name>
    <dbReference type="NCBI Taxonomy" id="112509"/>
    <lineage>
        <taxon>Eukaryota</taxon>
        <taxon>Viridiplantae</taxon>
        <taxon>Streptophyta</taxon>
        <taxon>Embryophyta</taxon>
        <taxon>Tracheophyta</taxon>
        <taxon>Spermatophyta</taxon>
        <taxon>Magnoliopsida</taxon>
        <taxon>Liliopsida</taxon>
        <taxon>Poales</taxon>
        <taxon>Poaceae</taxon>
        <taxon>BOP clade</taxon>
        <taxon>Pooideae</taxon>
        <taxon>Triticodae</taxon>
        <taxon>Triticeae</taxon>
        <taxon>Hordeinae</taxon>
        <taxon>Hordeum</taxon>
    </lineage>
</organism>